<protein>
    <submittedName>
        <fullName evidence="1">Uncharacterized protein</fullName>
    </submittedName>
</protein>
<dbReference type="PATRIC" id="fig|1423783.4.peg.939"/>
<dbReference type="RefSeq" id="WP_056956614.1">
    <property type="nucleotide sequence ID" value="NZ_AZFJ01000045.1"/>
</dbReference>
<keyword evidence="2" id="KW-1185">Reference proteome</keyword>
<dbReference type="AlphaFoldDB" id="A0A0R1TZ37"/>
<sequence length="232" mass="27446">MNLQNTVDEIKKLENEYLPKSKIITSSKDKQFLNLLVETYTLVEITKRYSNNNLYSAMLFDVETLYNQILYSFITRNIMSLQSLFRIQSDLNLKLLLCIYDESQSNLTNKRYEQIQGEFFRYIKDDIKKIPSNVIEKASVSILESMFSEYSEIIHDKKPESLDVLSFVSTELSRESLINNKMLKNIKSFNTFMYKAIFPIKHLNYSRFGTVEITLLKNSTTPRRFKKILERF</sequence>
<accession>A0A0R1TZ37</accession>
<evidence type="ECO:0000313" key="2">
    <source>
        <dbReference type="Proteomes" id="UP000051922"/>
    </source>
</evidence>
<gene>
    <name evidence="1" type="ORF">FC50_GL000909</name>
</gene>
<name>A0A0R1TZ37_9LACO</name>
<reference evidence="1 2" key="1">
    <citation type="journal article" date="2015" name="Genome Announc.">
        <title>Expanding the biotechnology potential of lactobacilli through comparative genomics of 213 strains and associated genera.</title>
        <authorList>
            <person name="Sun Z."/>
            <person name="Harris H.M."/>
            <person name="McCann A."/>
            <person name="Guo C."/>
            <person name="Argimon S."/>
            <person name="Zhang W."/>
            <person name="Yang X."/>
            <person name="Jeffery I.B."/>
            <person name="Cooney J.C."/>
            <person name="Kagawa T.F."/>
            <person name="Liu W."/>
            <person name="Song Y."/>
            <person name="Salvetti E."/>
            <person name="Wrobel A."/>
            <person name="Rasinkangas P."/>
            <person name="Parkhill J."/>
            <person name="Rea M.C."/>
            <person name="O'Sullivan O."/>
            <person name="Ritari J."/>
            <person name="Douillard F.P."/>
            <person name="Paul Ross R."/>
            <person name="Yang R."/>
            <person name="Briner A.E."/>
            <person name="Felis G.E."/>
            <person name="de Vos W.M."/>
            <person name="Barrangou R."/>
            <person name="Klaenhammer T.R."/>
            <person name="Caufield P.W."/>
            <person name="Cui Y."/>
            <person name="Zhang H."/>
            <person name="O'Toole P.W."/>
        </authorList>
    </citation>
    <scope>NUCLEOTIDE SEQUENCE [LARGE SCALE GENOMIC DNA]</scope>
    <source>
        <strain evidence="1 2">DSM 15945</strain>
    </source>
</reference>
<proteinExistence type="predicted"/>
<comment type="caution">
    <text evidence="1">The sequence shown here is derived from an EMBL/GenBank/DDBJ whole genome shotgun (WGS) entry which is preliminary data.</text>
</comment>
<dbReference type="Proteomes" id="UP000051922">
    <property type="component" value="Unassembled WGS sequence"/>
</dbReference>
<evidence type="ECO:0000313" key="1">
    <source>
        <dbReference type="EMBL" id="KRL86390.1"/>
    </source>
</evidence>
<organism evidence="1 2">
    <name type="scientific">Lacticaseibacillus pantheris DSM 15945 = JCM 12539 = NBRC 106106</name>
    <dbReference type="NCBI Taxonomy" id="1423783"/>
    <lineage>
        <taxon>Bacteria</taxon>
        <taxon>Bacillati</taxon>
        <taxon>Bacillota</taxon>
        <taxon>Bacilli</taxon>
        <taxon>Lactobacillales</taxon>
        <taxon>Lactobacillaceae</taxon>
        <taxon>Lacticaseibacillus</taxon>
    </lineage>
</organism>
<dbReference type="EMBL" id="AZFJ01000045">
    <property type="protein sequence ID" value="KRL86390.1"/>
    <property type="molecule type" value="Genomic_DNA"/>
</dbReference>